<keyword evidence="2" id="KW-0255">Endonuclease</keyword>
<dbReference type="SUPFAM" id="SSF52980">
    <property type="entry name" value="Restriction endonuclease-like"/>
    <property type="match status" value="1"/>
</dbReference>
<dbReference type="Gene3D" id="3.40.1350.10">
    <property type="match status" value="1"/>
</dbReference>
<dbReference type="InterPro" id="IPR007560">
    <property type="entry name" value="Restrct_endonuc_IV_Mrr"/>
</dbReference>
<organism evidence="2 3">
    <name type="scientific">Lysinibacillus pakistanensis</name>
    <dbReference type="NCBI Taxonomy" id="759811"/>
    <lineage>
        <taxon>Bacteria</taxon>
        <taxon>Bacillati</taxon>
        <taxon>Bacillota</taxon>
        <taxon>Bacilli</taxon>
        <taxon>Bacillales</taxon>
        <taxon>Bacillaceae</taxon>
        <taxon>Lysinibacillus</taxon>
    </lineage>
</organism>
<dbReference type="GO" id="GO:0004519">
    <property type="term" value="F:endonuclease activity"/>
    <property type="evidence" value="ECO:0007669"/>
    <property type="project" value="UniProtKB-KW"/>
</dbReference>
<evidence type="ECO:0000313" key="2">
    <source>
        <dbReference type="EMBL" id="WHY49465.1"/>
    </source>
</evidence>
<dbReference type="GO" id="GO:0016787">
    <property type="term" value="F:hydrolase activity"/>
    <property type="evidence" value="ECO:0007669"/>
    <property type="project" value="UniProtKB-KW"/>
</dbReference>
<dbReference type="Proteomes" id="UP001178322">
    <property type="component" value="Chromosome"/>
</dbReference>
<name>A0AAX3WSF3_9BACI</name>
<dbReference type="AlphaFoldDB" id="A0AAX3WSF3"/>
<keyword evidence="2" id="KW-0378">Hydrolase</keyword>
<proteinExistence type="predicted"/>
<reference evidence="2" key="1">
    <citation type="submission" date="2023-05" db="EMBL/GenBank/DDBJ databases">
        <title>Comparative genomics of Bacillaceae isolates and their secondary metabolite potential.</title>
        <authorList>
            <person name="Song L."/>
            <person name="Nielsen L.J."/>
            <person name="Mohite O."/>
            <person name="Xu X."/>
            <person name="Weber T."/>
            <person name="Kovacs A.T."/>
        </authorList>
    </citation>
    <scope>NUCLEOTIDE SEQUENCE</scope>
    <source>
        <strain evidence="2">LY1</strain>
    </source>
</reference>
<feature type="domain" description="Restriction endonuclease type IV Mrr" evidence="1">
    <location>
        <begin position="189"/>
        <end position="270"/>
    </location>
</feature>
<protein>
    <submittedName>
        <fullName evidence="2">Restriction endonuclease</fullName>
        <ecNumber evidence="2">3.1.21.-</ecNumber>
    </submittedName>
</protein>
<dbReference type="GO" id="GO:0009307">
    <property type="term" value="P:DNA restriction-modification system"/>
    <property type="evidence" value="ECO:0007669"/>
    <property type="project" value="InterPro"/>
</dbReference>
<dbReference type="RefSeq" id="WP_283868203.1">
    <property type="nucleotide sequence ID" value="NZ_CP126101.1"/>
</dbReference>
<dbReference type="EMBL" id="CP126101">
    <property type="protein sequence ID" value="WHY49465.1"/>
    <property type="molecule type" value="Genomic_DNA"/>
</dbReference>
<keyword evidence="2" id="KW-0540">Nuclease</keyword>
<evidence type="ECO:0000313" key="3">
    <source>
        <dbReference type="Proteomes" id="UP001178322"/>
    </source>
</evidence>
<dbReference type="InterPro" id="IPR011335">
    <property type="entry name" value="Restrct_endonuc-II-like"/>
</dbReference>
<dbReference type="Pfam" id="PF04471">
    <property type="entry name" value="Mrr_cat"/>
    <property type="match status" value="1"/>
</dbReference>
<evidence type="ECO:0000259" key="1">
    <source>
        <dbReference type="Pfam" id="PF04471"/>
    </source>
</evidence>
<gene>
    <name evidence="2" type="ORF">QNH24_14045</name>
</gene>
<accession>A0AAX3WSF3</accession>
<dbReference type="InterPro" id="IPR011856">
    <property type="entry name" value="tRNA_endonuc-like_dom_sf"/>
</dbReference>
<sequence length="301" mass="34786">MNISAIAIQCLKEALCNIYWYKNDLKSFLMNCISNKSIFLKVNWTDAKRKIASDVVDSLLEDREKNLGDIRRLFNEVSKMNTFNHLEHLEDGASKVLKARNAVLALKEEISKNDASIKKIRQESEKKRMEYEKLVKSNAFLVKLDEIKTNYYQLTSRTDAQQRGFELEKIMYDLFDLFDLDPKASFRNVGEQLDGAFTLEGTDYLFEAKWKKKSIDASDLDAFVGKINRKLDNTLGLFLSINGFSSDAIAIHSRGRSSLILMDGYDLVSVLENQVDLKNLIIRKRRHASQTGNIFYRFKEY</sequence>
<dbReference type="EC" id="3.1.21.-" evidence="2"/>
<dbReference type="GO" id="GO:0003677">
    <property type="term" value="F:DNA binding"/>
    <property type="evidence" value="ECO:0007669"/>
    <property type="project" value="InterPro"/>
</dbReference>